<name>A0A2U1AX14_9BACT</name>
<sequence length="131" mass="15071">MNLFIFLSGPASFADLMLLVLLWIVAPIALLYLAVKILMVLTQKKNEGFDYWSSFDNLVNSLRERDEQVIAKEFEESKRLVNGTTDGWFEFLNDFRSAVNKNNMMLTSEESTTAHDLIDSLEETLRKNNNT</sequence>
<accession>A0A2U1AX14</accession>
<keyword evidence="3" id="KW-1185">Reference proteome</keyword>
<evidence type="ECO:0000313" key="2">
    <source>
        <dbReference type="EMBL" id="PVY40943.1"/>
    </source>
</evidence>
<proteinExistence type="predicted"/>
<dbReference type="RefSeq" id="WP_116543670.1">
    <property type="nucleotide sequence ID" value="NZ_QEKI01000006.1"/>
</dbReference>
<dbReference type="EMBL" id="QEKI01000006">
    <property type="protein sequence ID" value="PVY40943.1"/>
    <property type="molecule type" value="Genomic_DNA"/>
</dbReference>
<dbReference type="AlphaFoldDB" id="A0A2U1AX14"/>
<keyword evidence="1" id="KW-0812">Transmembrane</keyword>
<feature type="transmembrane region" description="Helical" evidence="1">
    <location>
        <begin position="16"/>
        <end position="35"/>
    </location>
</feature>
<dbReference type="Proteomes" id="UP000245466">
    <property type="component" value="Unassembled WGS sequence"/>
</dbReference>
<gene>
    <name evidence="2" type="ORF">C8E01_106285</name>
</gene>
<organism evidence="2 3">
    <name type="scientific">Pontibacter virosus</name>
    <dbReference type="NCBI Taxonomy" id="1765052"/>
    <lineage>
        <taxon>Bacteria</taxon>
        <taxon>Pseudomonadati</taxon>
        <taxon>Bacteroidota</taxon>
        <taxon>Cytophagia</taxon>
        <taxon>Cytophagales</taxon>
        <taxon>Hymenobacteraceae</taxon>
        <taxon>Pontibacter</taxon>
    </lineage>
</organism>
<evidence type="ECO:0000256" key="1">
    <source>
        <dbReference type="SAM" id="Phobius"/>
    </source>
</evidence>
<evidence type="ECO:0000313" key="3">
    <source>
        <dbReference type="Proteomes" id="UP000245466"/>
    </source>
</evidence>
<comment type="caution">
    <text evidence="2">The sequence shown here is derived from an EMBL/GenBank/DDBJ whole genome shotgun (WGS) entry which is preliminary data.</text>
</comment>
<keyword evidence="1" id="KW-1133">Transmembrane helix</keyword>
<keyword evidence="1" id="KW-0472">Membrane</keyword>
<protein>
    <submittedName>
        <fullName evidence="2">Uncharacterized protein</fullName>
    </submittedName>
</protein>
<reference evidence="2 3" key="1">
    <citation type="submission" date="2018-04" db="EMBL/GenBank/DDBJ databases">
        <title>Genomic Encyclopedia of Type Strains, Phase IV (KMG-IV): sequencing the most valuable type-strain genomes for metagenomic binning, comparative biology and taxonomic classification.</title>
        <authorList>
            <person name="Goeker M."/>
        </authorList>
    </citation>
    <scope>NUCLEOTIDE SEQUENCE [LARGE SCALE GENOMIC DNA]</scope>
    <source>
        <strain evidence="2 3">DSM 100231</strain>
    </source>
</reference>
<dbReference type="OrthoDB" id="1494814at2"/>